<dbReference type="InterPro" id="IPR058334">
    <property type="entry name" value="DUF8021"/>
</dbReference>
<feature type="domain" description="DUF8021" evidence="2">
    <location>
        <begin position="189"/>
        <end position="297"/>
    </location>
</feature>
<dbReference type="EMBL" id="MU857688">
    <property type="protein sequence ID" value="KAK4245881.1"/>
    <property type="molecule type" value="Genomic_DNA"/>
</dbReference>
<reference evidence="3" key="2">
    <citation type="submission" date="2023-05" db="EMBL/GenBank/DDBJ databases">
        <authorList>
            <consortium name="Lawrence Berkeley National Laboratory"/>
            <person name="Steindorff A."/>
            <person name="Hensen N."/>
            <person name="Bonometti L."/>
            <person name="Westerberg I."/>
            <person name="Brannstrom I.O."/>
            <person name="Guillou S."/>
            <person name="Cros-Aarteil S."/>
            <person name="Calhoun S."/>
            <person name="Haridas S."/>
            <person name="Kuo A."/>
            <person name="Mondo S."/>
            <person name="Pangilinan J."/>
            <person name="Riley R."/>
            <person name="Labutti K."/>
            <person name="Andreopoulos B."/>
            <person name="Lipzen A."/>
            <person name="Chen C."/>
            <person name="Yanf M."/>
            <person name="Daum C."/>
            <person name="Ng V."/>
            <person name="Clum A."/>
            <person name="Ohm R."/>
            <person name="Martin F."/>
            <person name="Silar P."/>
            <person name="Natvig D."/>
            <person name="Lalanne C."/>
            <person name="Gautier V."/>
            <person name="Ament-Velasquez S.L."/>
            <person name="Kruys A."/>
            <person name="Hutchinson M.I."/>
            <person name="Powell A.J."/>
            <person name="Barry K."/>
            <person name="Miller A.N."/>
            <person name="Grigoriev I.V."/>
            <person name="Debuchy R."/>
            <person name="Gladieux P."/>
            <person name="Thoren M.H."/>
            <person name="Johannesson H."/>
        </authorList>
    </citation>
    <scope>NUCLEOTIDE SEQUENCE</scope>
    <source>
        <strain evidence="3">CBS 359.72</strain>
    </source>
</reference>
<keyword evidence="4" id="KW-1185">Reference proteome</keyword>
<evidence type="ECO:0000259" key="2">
    <source>
        <dbReference type="Pfam" id="PF26061"/>
    </source>
</evidence>
<gene>
    <name evidence="3" type="ORF">C7999DRAFT_42635</name>
</gene>
<feature type="chain" id="PRO_5042966667" description="DUF8021 domain-containing protein" evidence="1">
    <location>
        <begin position="21"/>
        <end position="328"/>
    </location>
</feature>
<sequence>MPSLLPALLTTLSLASASVAASCSREVLQEVTKAYVAAQEAGDASLLTGLVSPHSNQVYLENNQVVGGGLADPSGALGSPLQIDFSRSIHDPDQCATFTEIIAASDPHPRVIHTRIVLEPPSAPPSNSTYRAFSSLFRRAVNPDDVPKASLIESIVTDQGDWLFNATGTLELNAGEVWDEIPEDERAASPADVRALGDAYFDRFGDESVEVPWAAEPCYRLEGGLPARGEVRDGECIMVFPSTIIVPYRRYVVDVTLGAASLFVGFPGLDRTQGQAPMPDSHLFRVEQGKIKYIHTASACVVDGCGLNSTAFNAAYWKRNLKPVSFWS</sequence>
<name>A0AAN7HDH6_9PEZI</name>
<reference evidence="3" key="1">
    <citation type="journal article" date="2023" name="Mol. Phylogenet. Evol.">
        <title>Genome-scale phylogeny and comparative genomics of the fungal order Sordariales.</title>
        <authorList>
            <person name="Hensen N."/>
            <person name="Bonometti L."/>
            <person name="Westerberg I."/>
            <person name="Brannstrom I.O."/>
            <person name="Guillou S."/>
            <person name="Cros-Aarteil S."/>
            <person name="Calhoun S."/>
            <person name="Haridas S."/>
            <person name="Kuo A."/>
            <person name="Mondo S."/>
            <person name="Pangilinan J."/>
            <person name="Riley R."/>
            <person name="LaButti K."/>
            <person name="Andreopoulos B."/>
            <person name="Lipzen A."/>
            <person name="Chen C."/>
            <person name="Yan M."/>
            <person name="Daum C."/>
            <person name="Ng V."/>
            <person name="Clum A."/>
            <person name="Steindorff A."/>
            <person name="Ohm R.A."/>
            <person name="Martin F."/>
            <person name="Silar P."/>
            <person name="Natvig D.O."/>
            <person name="Lalanne C."/>
            <person name="Gautier V."/>
            <person name="Ament-Velasquez S.L."/>
            <person name="Kruys A."/>
            <person name="Hutchinson M.I."/>
            <person name="Powell A.J."/>
            <person name="Barry K."/>
            <person name="Miller A.N."/>
            <person name="Grigoriev I.V."/>
            <person name="Debuchy R."/>
            <person name="Gladieux P."/>
            <person name="Hiltunen Thoren M."/>
            <person name="Johannesson H."/>
        </authorList>
    </citation>
    <scope>NUCLEOTIDE SEQUENCE</scope>
    <source>
        <strain evidence="3">CBS 359.72</strain>
    </source>
</reference>
<proteinExistence type="predicted"/>
<evidence type="ECO:0000313" key="4">
    <source>
        <dbReference type="Proteomes" id="UP001303647"/>
    </source>
</evidence>
<organism evidence="3 4">
    <name type="scientific">Corynascus novoguineensis</name>
    <dbReference type="NCBI Taxonomy" id="1126955"/>
    <lineage>
        <taxon>Eukaryota</taxon>
        <taxon>Fungi</taxon>
        <taxon>Dikarya</taxon>
        <taxon>Ascomycota</taxon>
        <taxon>Pezizomycotina</taxon>
        <taxon>Sordariomycetes</taxon>
        <taxon>Sordariomycetidae</taxon>
        <taxon>Sordariales</taxon>
        <taxon>Chaetomiaceae</taxon>
        <taxon>Corynascus</taxon>
    </lineage>
</organism>
<comment type="caution">
    <text evidence="3">The sequence shown here is derived from an EMBL/GenBank/DDBJ whole genome shotgun (WGS) entry which is preliminary data.</text>
</comment>
<dbReference type="AlphaFoldDB" id="A0AAN7HDH6"/>
<accession>A0AAN7HDH6</accession>
<protein>
    <recommendedName>
        <fullName evidence="2">DUF8021 domain-containing protein</fullName>
    </recommendedName>
</protein>
<evidence type="ECO:0000256" key="1">
    <source>
        <dbReference type="SAM" id="SignalP"/>
    </source>
</evidence>
<feature type="signal peptide" evidence="1">
    <location>
        <begin position="1"/>
        <end position="20"/>
    </location>
</feature>
<evidence type="ECO:0000313" key="3">
    <source>
        <dbReference type="EMBL" id="KAK4245881.1"/>
    </source>
</evidence>
<dbReference type="Proteomes" id="UP001303647">
    <property type="component" value="Unassembled WGS sequence"/>
</dbReference>
<keyword evidence="1" id="KW-0732">Signal</keyword>
<dbReference type="Pfam" id="PF26061">
    <property type="entry name" value="DUF8021"/>
    <property type="match status" value="1"/>
</dbReference>